<dbReference type="EMBL" id="CAJRAY010000088">
    <property type="protein sequence ID" value="CAG5091988.1"/>
    <property type="molecule type" value="Genomic_DNA"/>
</dbReference>
<evidence type="ECO:0000313" key="3">
    <source>
        <dbReference type="Proteomes" id="UP000681526"/>
    </source>
</evidence>
<sequence length="187" mass="19870">MRKGLIAALVVIVLLAVGGYAGVQYGKKFIAERVMNEVVEQVLQDEEVRRLMDDPEVRQALREAVSAEDLERLRNEIGAKLGSGGSDSGSGNSAGDTGDGAGGKSGSGSPAADGESLVITSIEEAEALVLEKFSIGEIRRYAAMAGDGLTAEEKQKIQEEAMSRFTEQELQALKLIALMEAEKRLGE</sequence>
<dbReference type="RefSeq" id="WP_213486236.1">
    <property type="nucleotide sequence ID" value="NZ_CAJRAY010000088.1"/>
</dbReference>
<protein>
    <submittedName>
        <fullName evidence="2">Uncharacterized protein</fullName>
    </submittedName>
</protein>
<evidence type="ECO:0000313" key="2">
    <source>
        <dbReference type="EMBL" id="CAG5091988.1"/>
    </source>
</evidence>
<gene>
    <name evidence="2" type="primary">txxe 2820</name>
    <name evidence="2" type="ORF">TXXE_17405</name>
</gene>
<dbReference type="Proteomes" id="UP000681526">
    <property type="component" value="Unassembled WGS sequence"/>
</dbReference>
<name>A0ABM8V860_THEXY</name>
<keyword evidence="3" id="KW-1185">Reference proteome</keyword>
<reference evidence="2 3" key="1">
    <citation type="submission" date="2021-04" db="EMBL/GenBank/DDBJ databases">
        <authorList>
            <person name="Rakotoarivonina H."/>
        </authorList>
    </citation>
    <scope>NUCLEOTIDE SEQUENCE [LARGE SCALE GENOMIC DNA]</scope>
    <source>
        <strain evidence="2 3">XE</strain>
    </source>
</reference>
<accession>A0ABM8V860</accession>
<feature type="compositionally biased region" description="Gly residues" evidence="1">
    <location>
        <begin position="97"/>
        <end position="106"/>
    </location>
</feature>
<proteinExistence type="predicted"/>
<evidence type="ECO:0000256" key="1">
    <source>
        <dbReference type="SAM" id="MobiDB-lite"/>
    </source>
</evidence>
<comment type="caution">
    <text evidence="2">The sequence shown here is derived from an EMBL/GenBank/DDBJ whole genome shotgun (WGS) entry which is preliminary data.</text>
</comment>
<feature type="region of interest" description="Disordered" evidence="1">
    <location>
        <begin position="79"/>
        <end position="113"/>
    </location>
</feature>
<organism evidence="2 3">
    <name type="scientific">Thermobacillus xylanilyticus</name>
    <dbReference type="NCBI Taxonomy" id="76633"/>
    <lineage>
        <taxon>Bacteria</taxon>
        <taxon>Bacillati</taxon>
        <taxon>Bacillota</taxon>
        <taxon>Bacilli</taxon>
        <taxon>Bacillales</taxon>
        <taxon>Paenibacillaceae</taxon>
        <taxon>Thermobacillus</taxon>
    </lineage>
</organism>